<evidence type="ECO:0000259" key="2">
    <source>
        <dbReference type="Pfam" id="PF00582"/>
    </source>
</evidence>
<dbReference type="AlphaFoldDB" id="A0A1A7C758"/>
<dbReference type="RefSeq" id="WP_065307204.1">
    <property type="nucleotide sequence ID" value="NZ_LOCQ01000049.1"/>
</dbReference>
<dbReference type="PANTHER" id="PTHR46268">
    <property type="entry name" value="STRESS RESPONSE PROTEIN NHAX"/>
    <property type="match status" value="1"/>
</dbReference>
<protein>
    <submittedName>
        <fullName evidence="3">Nucleotide-binding universal stress protein, UspA family</fullName>
    </submittedName>
</protein>
<organism evidence="3 4">
    <name type="scientific">Janthinobacterium psychrotolerans</name>
    <dbReference type="NCBI Taxonomy" id="1747903"/>
    <lineage>
        <taxon>Bacteria</taxon>
        <taxon>Pseudomonadati</taxon>
        <taxon>Pseudomonadota</taxon>
        <taxon>Betaproteobacteria</taxon>
        <taxon>Burkholderiales</taxon>
        <taxon>Oxalobacteraceae</taxon>
        <taxon>Janthinobacterium</taxon>
    </lineage>
</organism>
<dbReference type="InterPro" id="IPR006016">
    <property type="entry name" value="UspA"/>
</dbReference>
<keyword evidence="4" id="KW-1185">Reference proteome</keyword>
<gene>
    <name evidence="3" type="ORF">ASR47_101468</name>
</gene>
<comment type="caution">
    <text evidence="3">The sequence shown here is derived from an EMBL/GenBank/DDBJ whole genome shotgun (WGS) entry which is preliminary data.</text>
</comment>
<evidence type="ECO:0000313" key="4">
    <source>
        <dbReference type="Proteomes" id="UP000092713"/>
    </source>
</evidence>
<dbReference type="OrthoDB" id="9804721at2"/>
<dbReference type="STRING" id="1747903.ASR47_101468"/>
<dbReference type="Proteomes" id="UP000092713">
    <property type="component" value="Unassembled WGS sequence"/>
</dbReference>
<dbReference type="Gene3D" id="3.40.50.12370">
    <property type="match status" value="1"/>
</dbReference>
<dbReference type="PATRIC" id="fig|1747903.4.peg.3780"/>
<evidence type="ECO:0000313" key="3">
    <source>
        <dbReference type="EMBL" id="OBV40153.1"/>
    </source>
</evidence>
<dbReference type="EMBL" id="LOCQ01000049">
    <property type="protein sequence ID" value="OBV40153.1"/>
    <property type="molecule type" value="Genomic_DNA"/>
</dbReference>
<comment type="similarity">
    <text evidence="1">Belongs to the universal stress protein A family.</text>
</comment>
<dbReference type="InterPro" id="IPR006015">
    <property type="entry name" value="Universal_stress_UspA"/>
</dbReference>
<dbReference type="CDD" id="cd00293">
    <property type="entry name" value="USP-like"/>
    <property type="match status" value="1"/>
</dbReference>
<dbReference type="SUPFAM" id="SSF52402">
    <property type="entry name" value="Adenine nucleotide alpha hydrolases-like"/>
    <property type="match status" value="2"/>
</dbReference>
<evidence type="ECO:0000256" key="1">
    <source>
        <dbReference type="ARBA" id="ARBA00008791"/>
    </source>
</evidence>
<dbReference type="PRINTS" id="PR01438">
    <property type="entry name" value="UNVRSLSTRESS"/>
</dbReference>
<dbReference type="Pfam" id="PF00582">
    <property type="entry name" value="Usp"/>
    <property type="match status" value="2"/>
</dbReference>
<accession>A0A1A7C758</accession>
<name>A0A1A7C758_9BURK</name>
<reference evidence="3 4" key="1">
    <citation type="submission" date="2016-04" db="EMBL/GenBank/DDBJ databases">
        <title>Draft genome sequence of Janthinobacterium psychrotolerans sp. nov., isolated from freshwater sediments in Denmark.</title>
        <authorList>
            <person name="Gong X."/>
            <person name="Skrivergaard S."/>
            <person name="Korsgaard B.S."/>
            <person name="Schreiber L."/>
            <person name="Marshall I.P."/>
            <person name="Finster K."/>
            <person name="Schramm A."/>
        </authorList>
    </citation>
    <scope>NUCLEOTIDE SEQUENCE [LARGE SCALE GENOMIC DNA]</scope>
    <source>
        <strain evidence="3 4">S3-2</strain>
    </source>
</reference>
<dbReference type="PROSITE" id="PS51257">
    <property type="entry name" value="PROKAR_LIPOPROTEIN"/>
    <property type="match status" value="1"/>
</dbReference>
<proteinExistence type="inferred from homology"/>
<feature type="domain" description="UspA" evidence="2">
    <location>
        <begin position="3"/>
        <end position="146"/>
    </location>
</feature>
<dbReference type="PANTHER" id="PTHR46268:SF15">
    <property type="entry name" value="UNIVERSAL STRESS PROTEIN HP_0031"/>
    <property type="match status" value="1"/>
</dbReference>
<sequence>MTYKTVLLHIDDGAGRDTRIALAASVAQACGGHLTGVALTGVSRLLYQHQPDLDADPNLSLHLNFLRERAARALDGFEQQASSAGVASFEQRVVDDEAAGGISLLARYADLVVISQYNAADKSPSVMRDFPAYVLLHSGKPVLIVPHALSQAQLTGPHHPAAARNVLVSWNGSKEASRAVSAALPLLQRAGQVHVAVFDAQLHAAEHGDQPGADLLQYLARHGVQAKLLLLDGGATRRGDIGEALLTQVSELSADLLVMGAYGHSRLRETILGGVTRTVLHSMTIPVLMAH</sequence>
<feature type="domain" description="UspA" evidence="2">
    <location>
        <begin position="164"/>
        <end position="290"/>
    </location>
</feature>